<comment type="caution">
    <text evidence="1">The sequence shown here is derived from an EMBL/GenBank/DDBJ whole genome shotgun (WGS) entry which is preliminary data.</text>
</comment>
<dbReference type="PIRSF" id="PIRSF020680">
    <property type="entry name" value="PhnH"/>
    <property type="match status" value="1"/>
</dbReference>
<proteinExistence type="predicted"/>
<dbReference type="Pfam" id="PF05845">
    <property type="entry name" value="PhnH"/>
    <property type="match status" value="1"/>
</dbReference>
<name>A0A7Y0HFT4_9PROT</name>
<dbReference type="GO" id="GO:0016829">
    <property type="term" value="F:lyase activity"/>
    <property type="evidence" value="ECO:0007669"/>
    <property type="project" value="UniProtKB-KW"/>
</dbReference>
<dbReference type="GO" id="GO:0019634">
    <property type="term" value="P:organic phosphonate metabolic process"/>
    <property type="evidence" value="ECO:0007669"/>
    <property type="project" value="InterPro"/>
</dbReference>
<evidence type="ECO:0000313" key="1">
    <source>
        <dbReference type="EMBL" id="NMM44227.1"/>
    </source>
</evidence>
<dbReference type="Proteomes" id="UP000539372">
    <property type="component" value="Unassembled WGS sequence"/>
</dbReference>
<evidence type="ECO:0000313" key="2">
    <source>
        <dbReference type="Proteomes" id="UP000539372"/>
    </source>
</evidence>
<dbReference type="RefSeq" id="WP_169624524.1">
    <property type="nucleotide sequence ID" value="NZ_JABBNT010000002.1"/>
</dbReference>
<dbReference type="SUPFAM" id="SSF159709">
    <property type="entry name" value="PhnH-like"/>
    <property type="match status" value="1"/>
</dbReference>
<organism evidence="1 2">
    <name type="scientific">Pacificispira spongiicola</name>
    <dbReference type="NCBI Taxonomy" id="2729598"/>
    <lineage>
        <taxon>Bacteria</taxon>
        <taxon>Pseudomonadati</taxon>
        <taxon>Pseudomonadota</taxon>
        <taxon>Alphaproteobacteria</taxon>
        <taxon>Rhodospirillales</taxon>
        <taxon>Rhodospirillaceae</taxon>
        <taxon>Pacificispira</taxon>
    </lineage>
</organism>
<dbReference type="NCBIfam" id="TIGR03292">
    <property type="entry name" value="PhnH_redo"/>
    <property type="match status" value="1"/>
</dbReference>
<protein>
    <submittedName>
        <fullName evidence="1">Phosphonate C-P lyase system protein PhnH</fullName>
    </submittedName>
</protein>
<dbReference type="InterPro" id="IPR008772">
    <property type="entry name" value="Phosphonate_metab_PhnH"/>
</dbReference>
<dbReference type="Gene3D" id="3.40.50.11310">
    <property type="entry name" value="Bacterial phosphonate metabolism protein PhnH"/>
    <property type="match status" value="1"/>
</dbReference>
<accession>A0A7Y0HFT4</accession>
<reference evidence="1 2" key="1">
    <citation type="submission" date="2020-04" db="EMBL/GenBank/DDBJ databases">
        <title>Rhodospirillaceae bacterium KN72 isolated from deep sea.</title>
        <authorList>
            <person name="Zhang D.-C."/>
        </authorList>
    </citation>
    <scope>NUCLEOTIDE SEQUENCE [LARGE SCALE GENOMIC DNA]</scope>
    <source>
        <strain evidence="1 2">KN72</strain>
    </source>
</reference>
<dbReference type="EMBL" id="JABBNT010000002">
    <property type="protein sequence ID" value="NMM44227.1"/>
    <property type="molecule type" value="Genomic_DNA"/>
</dbReference>
<dbReference type="AlphaFoldDB" id="A0A7Y0HFT4"/>
<keyword evidence="2" id="KW-1185">Reference proteome</keyword>
<sequence length="200" mass="20502">MTVQELTPGFSDPVRDAAVSFRCLLNAMSRPGLVRALPVQPDCPAPFNAGATVIALSLLDADTTVWVADSLASPVVTAHIAFHTGAKPVATVGDAAFVFAPIAELPELLPQLSIGTPEYPDRAATLIALVDGFGGAEERRLSGPGIDGNTEMAPIGLNAAGWDVLAMNAGLFPLGVDTFFAGPSSVAALPRSTRISPNAA</sequence>
<gene>
    <name evidence="1" type="primary">phnH</name>
    <name evidence="1" type="ORF">HH303_07045</name>
</gene>
<dbReference type="InterPro" id="IPR038058">
    <property type="entry name" value="PhnH-like_sp"/>
</dbReference>
<keyword evidence="1" id="KW-0456">Lyase</keyword>